<reference evidence="2" key="1">
    <citation type="submission" date="2023-06" db="EMBL/GenBank/DDBJ databases">
        <title>Genome-scale phylogeny and comparative genomics of the fungal order Sordariales.</title>
        <authorList>
            <consortium name="Lawrence Berkeley National Laboratory"/>
            <person name="Hensen N."/>
            <person name="Bonometti L."/>
            <person name="Westerberg I."/>
            <person name="Brannstrom I.O."/>
            <person name="Guillou S."/>
            <person name="Cros-Aarteil S."/>
            <person name="Calhoun S."/>
            <person name="Haridas S."/>
            <person name="Kuo A."/>
            <person name="Mondo S."/>
            <person name="Pangilinan J."/>
            <person name="Riley R."/>
            <person name="LaButti K."/>
            <person name="Andreopoulos B."/>
            <person name="Lipzen A."/>
            <person name="Chen C."/>
            <person name="Yanf M."/>
            <person name="Daum C."/>
            <person name="Ng V."/>
            <person name="Clum A."/>
            <person name="Steindorff A."/>
            <person name="Ohm R."/>
            <person name="Martin F."/>
            <person name="Silar P."/>
            <person name="Natvig D."/>
            <person name="Lalanne C."/>
            <person name="Gautier V."/>
            <person name="Ament-velasquez S.L."/>
            <person name="Kruys A."/>
            <person name="Hutchinson M.I."/>
            <person name="Powell A.J."/>
            <person name="Barry K."/>
            <person name="Miller A.N."/>
            <person name="Grigoriev I.V."/>
            <person name="Debuchy R."/>
            <person name="Gladieux P."/>
            <person name="Thoren M.H."/>
            <person name="Johannesson H."/>
        </authorList>
    </citation>
    <scope>NUCLEOTIDE SEQUENCE</scope>
    <source>
        <strain evidence="2">SMH3187-1</strain>
    </source>
</reference>
<proteinExistence type="predicted"/>
<evidence type="ECO:0000313" key="2">
    <source>
        <dbReference type="EMBL" id="KAK0752817.1"/>
    </source>
</evidence>
<gene>
    <name evidence="2" type="ORF">B0T18DRAFT_291574</name>
</gene>
<name>A0AA40F7T4_9PEZI</name>
<organism evidence="2 3">
    <name type="scientific">Schizothecium vesticola</name>
    <dbReference type="NCBI Taxonomy" id="314040"/>
    <lineage>
        <taxon>Eukaryota</taxon>
        <taxon>Fungi</taxon>
        <taxon>Dikarya</taxon>
        <taxon>Ascomycota</taxon>
        <taxon>Pezizomycotina</taxon>
        <taxon>Sordariomycetes</taxon>
        <taxon>Sordariomycetidae</taxon>
        <taxon>Sordariales</taxon>
        <taxon>Schizotheciaceae</taxon>
        <taxon>Schizothecium</taxon>
    </lineage>
</organism>
<dbReference type="PANTHER" id="PTHR33112:SF12">
    <property type="entry name" value="HETEROKARYON INCOMPATIBILITY DOMAIN-CONTAINING PROTEIN"/>
    <property type="match status" value="1"/>
</dbReference>
<dbReference type="Pfam" id="PF06985">
    <property type="entry name" value="HET"/>
    <property type="match status" value="1"/>
</dbReference>
<sequence>YFALSYVWGADPEPLVSTVESIGLLCQPGSLEESSELGRRLPKTIRDAMTVTRELGTRYLWVDRLCIVQDDPVQKPSLLAAMAAIYGNASVTLIAA</sequence>
<evidence type="ECO:0000313" key="3">
    <source>
        <dbReference type="Proteomes" id="UP001172155"/>
    </source>
</evidence>
<feature type="non-terminal residue" evidence="2">
    <location>
        <position position="96"/>
    </location>
</feature>
<accession>A0AA40F7T4</accession>
<feature type="non-terminal residue" evidence="2">
    <location>
        <position position="1"/>
    </location>
</feature>
<dbReference type="AlphaFoldDB" id="A0AA40F7T4"/>
<comment type="caution">
    <text evidence="2">The sequence shown here is derived from an EMBL/GenBank/DDBJ whole genome shotgun (WGS) entry which is preliminary data.</text>
</comment>
<dbReference type="InterPro" id="IPR010730">
    <property type="entry name" value="HET"/>
</dbReference>
<protein>
    <submittedName>
        <fullName evidence="2">Heterokaryon incompatibility</fullName>
    </submittedName>
</protein>
<feature type="domain" description="Heterokaryon incompatibility" evidence="1">
    <location>
        <begin position="1"/>
        <end position="96"/>
    </location>
</feature>
<keyword evidence="3" id="KW-1185">Reference proteome</keyword>
<dbReference type="Proteomes" id="UP001172155">
    <property type="component" value="Unassembled WGS sequence"/>
</dbReference>
<dbReference type="EMBL" id="JAUKUD010000001">
    <property type="protein sequence ID" value="KAK0752817.1"/>
    <property type="molecule type" value="Genomic_DNA"/>
</dbReference>
<evidence type="ECO:0000259" key="1">
    <source>
        <dbReference type="Pfam" id="PF06985"/>
    </source>
</evidence>
<dbReference type="PANTHER" id="PTHR33112">
    <property type="entry name" value="DOMAIN PROTEIN, PUTATIVE-RELATED"/>
    <property type="match status" value="1"/>
</dbReference>